<sequence>MSQASRRKDADGEASFRVQGLVMVGASLTWLACISCATASQRGASDEAFCRDGELHWQITFLQVAAHIDEEVQGVEPIFANSSLASNRSSLPLQTWREALQDLSLHAVNEKFSGINTNVGPPLLPTITEDLCKVLVLGTFACFFVLFICLLACGLPRKAPQHPSVKGGCSMSWVVFMGMVFTFTYFTTDQYVPSLPQMGVELSGSQALMSATVQLNFIVKAVSGIFTASLSDRIGRRPTLVMCLFLLTLASFCCGCAGRVEWFVAARVLQGVGESCEPVIFAMTRDFFSKPEDRFGVTAAYQIMAIGGMSTAPVAGGFLSQFFGWRLSFFVLTAIWGALALYACMNMVESCPDQESEDYLKDAAKMFDSHLLCLLLTQSCLVSAYFCFNSNVSYLVERVFNKSSATSSVIMLAYAVATGIGIFVMKMFQRASVFLVAKIAVSLFALAGIMSFILGICFPEFIWAYLLGSFLQACFLTVSVISVNVLFYQPLTSSVGMAASSDSFARMIVPCLYSMMATQALIHASASGLIHFQAGACMAAGLAFAGFALWPPKWATEASEAK</sequence>
<comment type="subcellular location">
    <subcellularLocation>
        <location evidence="1">Membrane</location>
        <topology evidence="1">Multi-pass membrane protein</topology>
    </subcellularLocation>
</comment>
<feature type="transmembrane region" description="Helical" evidence="6">
    <location>
        <begin position="462"/>
        <end position="487"/>
    </location>
</feature>
<dbReference type="InterPro" id="IPR020846">
    <property type="entry name" value="MFS_dom"/>
</dbReference>
<dbReference type="Gene3D" id="1.20.1720.10">
    <property type="entry name" value="Multidrug resistance protein D"/>
    <property type="match status" value="1"/>
</dbReference>
<evidence type="ECO:0000256" key="6">
    <source>
        <dbReference type="SAM" id="Phobius"/>
    </source>
</evidence>
<evidence type="ECO:0000256" key="3">
    <source>
        <dbReference type="ARBA" id="ARBA00022692"/>
    </source>
</evidence>
<feature type="transmembrane region" description="Helical" evidence="6">
    <location>
        <begin position="167"/>
        <end position="187"/>
    </location>
</feature>
<feature type="transmembrane region" description="Helical" evidence="6">
    <location>
        <begin position="369"/>
        <end position="388"/>
    </location>
</feature>
<dbReference type="PANTHER" id="PTHR23502">
    <property type="entry name" value="MAJOR FACILITATOR SUPERFAMILY"/>
    <property type="match status" value="1"/>
</dbReference>
<dbReference type="InterPro" id="IPR011701">
    <property type="entry name" value="MFS"/>
</dbReference>
<feature type="domain" description="Major facilitator superfamily (MFS) profile" evidence="7">
    <location>
        <begin position="170"/>
        <end position="553"/>
    </location>
</feature>
<keyword evidence="9" id="KW-1185">Reference proteome</keyword>
<evidence type="ECO:0000256" key="2">
    <source>
        <dbReference type="ARBA" id="ARBA00022448"/>
    </source>
</evidence>
<feature type="transmembrane region" description="Helical" evidence="6">
    <location>
        <begin position="327"/>
        <end position="348"/>
    </location>
</feature>
<dbReference type="GO" id="GO:0022857">
    <property type="term" value="F:transmembrane transporter activity"/>
    <property type="evidence" value="ECO:0007669"/>
    <property type="project" value="InterPro"/>
</dbReference>
<evidence type="ECO:0000259" key="7">
    <source>
        <dbReference type="PROSITE" id="PS50850"/>
    </source>
</evidence>
<keyword evidence="5 6" id="KW-0472">Membrane</keyword>
<keyword evidence="4 6" id="KW-1133">Transmembrane helix</keyword>
<dbReference type="PROSITE" id="PS51257">
    <property type="entry name" value="PROKAR_LIPOPROTEIN"/>
    <property type="match status" value="1"/>
</dbReference>
<keyword evidence="2" id="KW-0813">Transport</keyword>
<feature type="transmembrane region" description="Helical" evidence="6">
    <location>
        <begin position="240"/>
        <end position="260"/>
    </location>
</feature>
<reference evidence="8" key="1">
    <citation type="submission" date="2021-02" db="EMBL/GenBank/DDBJ databases">
        <authorList>
            <person name="Dougan E. K."/>
            <person name="Rhodes N."/>
            <person name="Thang M."/>
            <person name="Chan C."/>
        </authorList>
    </citation>
    <scope>NUCLEOTIDE SEQUENCE</scope>
</reference>
<gene>
    <name evidence="8" type="primary">ITP1</name>
    <name evidence="8" type="ORF">SNAT2548_LOCUS26908</name>
</gene>
<organism evidence="8 9">
    <name type="scientific">Symbiodinium natans</name>
    <dbReference type="NCBI Taxonomy" id="878477"/>
    <lineage>
        <taxon>Eukaryota</taxon>
        <taxon>Sar</taxon>
        <taxon>Alveolata</taxon>
        <taxon>Dinophyceae</taxon>
        <taxon>Suessiales</taxon>
        <taxon>Symbiodiniaceae</taxon>
        <taxon>Symbiodinium</taxon>
    </lineage>
</organism>
<dbReference type="GO" id="GO:0005886">
    <property type="term" value="C:plasma membrane"/>
    <property type="evidence" value="ECO:0007669"/>
    <property type="project" value="TreeGrafter"/>
</dbReference>
<feature type="transmembrane region" description="Helical" evidence="6">
    <location>
        <begin position="507"/>
        <end position="524"/>
    </location>
</feature>
<feature type="transmembrane region" description="Helical" evidence="6">
    <location>
        <begin position="21"/>
        <end position="40"/>
    </location>
</feature>
<feature type="transmembrane region" description="Helical" evidence="6">
    <location>
        <begin position="435"/>
        <end position="456"/>
    </location>
</feature>
<keyword evidence="3 6" id="KW-0812">Transmembrane</keyword>
<evidence type="ECO:0000256" key="1">
    <source>
        <dbReference type="ARBA" id="ARBA00004141"/>
    </source>
</evidence>
<dbReference type="EMBL" id="CAJNDS010002446">
    <property type="protein sequence ID" value="CAE7479071.1"/>
    <property type="molecule type" value="Genomic_DNA"/>
</dbReference>
<dbReference type="OrthoDB" id="2130629at2759"/>
<name>A0A812SDB5_9DINO</name>
<feature type="transmembrane region" description="Helical" evidence="6">
    <location>
        <begin position="408"/>
        <end position="428"/>
    </location>
</feature>
<accession>A0A812SDB5</accession>
<dbReference type="PANTHER" id="PTHR23502:SF132">
    <property type="entry name" value="POLYAMINE TRANSPORTER 2-RELATED"/>
    <property type="match status" value="1"/>
</dbReference>
<dbReference type="SUPFAM" id="SSF103473">
    <property type="entry name" value="MFS general substrate transporter"/>
    <property type="match status" value="1"/>
</dbReference>
<feature type="transmembrane region" description="Helical" evidence="6">
    <location>
        <begin position="134"/>
        <end position="155"/>
    </location>
</feature>
<proteinExistence type="predicted"/>
<comment type="caution">
    <text evidence="8">The sequence shown here is derived from an EMBL/GenBank/DDBJ whole genome shotgun (WGS) entry which is preliminary data.</text>
</comment>
<feature type="transmembrane region" description="Helical" evidence="6">
    <location>
        <begin position="530"/>
        <end position="550"/>
    </location>
</feature>
<dbReference type="Proteomes" id="UP000604046">
    <property type="component" value="Unassembled WGS sequence"/>
</dbReference>
<dbReference type="PROSITE" id="PS50850">
    <property type="entry name" value="MFS"/>
    <property type="match status" value="1"/>
</dbReference>
<dbReference type="InterPro" id="IPR036259">
    <property type="entry name" value="MFS_trans_sf"/>
</dbReference>
<protein>
    <submittedName>
        <fullName evidence="8">ITP1 protein</fullName>
    </submittedName>
</protein>
<dbReference type="Pfam" id="PF07690">
    <property type="entry name" value="MFS_1"/>
    <property type="match status" value="1"/>
</dbReference>
<evidence type="ECO:0000256" key="5">
    <source>
        <dbReference type="ARBA" id="ARBA00023136"/>
    </source>
</evidence>
<evidence type="ECO:0000313" key="8">
    <source>
        <dbReference type="EMBL" id="CAE7479071.1"/>
    </source>
</evidence>
<evidence type="ECO:0000256" key="4">
    <source>
        <dbReference type="ARBA" id="ARBA00022989"/>
    </source>
</evidence>
<feature type="transmembrane region" description="Helical" evidence="6">
    <location>
        <begin position="207"/>
        <end position="228"/>
    </location>
</feature>
<evidence type="ECO:0000313" key="9">
    <source>
        <dbReference type="Proteomes" id="UP000604046"/>
    </source>
</evidence>
<dbReference type="AlphaFoldDB" id="A0A812SDB5"/>